<feature type="binding site" description="axial binding residue" evidence="5">
    <location>
        <position position="102"/>
    </location>
    <ligand>
        <name>chlorophyll a</name>
        <dbReference type="ChEBI" id="CHEBI:58416"/>
        <label>1</label>
    </ligand>
    <ligandPart>
        <name>Mg</name>
        <dbReference type="ChEBI" id="CHEBI:25107"/>
    </ligandPart>
</feature>
<feature type="binding site" description="axial binding residue" evidence="5">
    <location>
        <position position="234"/>
    </location>
    <ligand>
        <name>chlorophyll a</name>
        <dbReference type="ChEBI" id="CHEBI:58416"/>
        <label>5</label>
    </ligand>
    <ligandPart>
        <name>Mg</name>
        <dbReference type="ChEBI" id="CHEBI:25107"/>
    </ligandPart>
</feature>
<feature type="binding site" evidence="5">
    <location>
        <position position="107"/>
    </location>
    <ligand>
        <name>chlorophyll b</name>
        <dbReference type="ChEBI" id="CHEBI:61721"/>
        <label>2</label>
    </ligand>
</feature>
<organism evidence="6">
    <name type="scientific">Chromera velia CCMP2878</name>
    <dbReference type="NCBI Taxonomy" id="1169474"/>
    <lineage>
        <taxon>Eukaryota</taxon>
        <taxon>Sar</taxon>
        <taxon>Alveolata</taxon>
        <taxon>Colpodellida</taxon>
        <taxon>Chromeraceae</taxon>
        <taxon>Chromera</taxon>
    </lineage>
</organism>
<accession>A0A0G4ID45</accession>
<evidence type="ECO:0000256" key="4">
    <source>
        <dbReference type="ARBA" id="ARBA00022640"/>
    </source>
</evidence>
<feature type="binding site" evidence="5">
    <location>
        <position position="251"/>
    </location>
    <ligand>
        <name>chlorophyll a</name>
        <dbReference type="ChEBI" id="CHEBI:58416"/>
        <label>1</label>
    </ligand>
</feature>
<dbReference type="GO" id="GO:0016020">
    <property type="term" value="C:membrane"/>
    <property type="evidence" value="ECO:0007669"/>
    <property type="project" value="InterPro"/>
</dbReference>
<dbReference type="InterPro" id="IPR001344">
    <property type="entry name" value="Chloro_AB-bd_pln"/>
</dbReference>
<keyword evidence="2" id="KW-0150">Chloroplast</keyword>
<dbReference type="GO" id="GO:0016168">
    <property type="term" value="F:chlorophyll binding"/>
    <property type="evidence" value="ECO:0007669"/>
    <property type="project" value="UniProtKB-KW"/>
</dbReference>
<dbReference type="SUPFAM" id="SSF103511">
    <property type="entry name" value="Chlorophyll a-b binding protein"/>
    <property type="match status" value="1"/>
</dbReference>
<keyword evidence="4" id="KW-0934">Plastid</keyword>
<protein>
    <submittedName>
        <fullName evidence="6">Uncharacterized protein</fullName>
    </submittedName>
</protein>
<keyword evidence="3" id="KW-0602">Photosynthesis</keyword>
<name>A0A0G4ID45_9ALVE</name>
<dbReference type="PANTHER" id="PTHR21649">
    <property type="entry name" value="CHLOROPHYLL A/B BINDING PROTEIN"/>
    <property type="match status" value="1"/>
</dbReference>
<dbReference type="EMBL" id="CDMZ01005841">
    <property type="protein sequence ID" value="CEM55035.1"/>
    <property type="molecule type" value="Genomic_DNA"/>
</dbReference>
<dbReference type="GO" id="GO:0009765">
    <property type="term" value="P:photosynthesis, light harvesting"/>
    <property type="evidence" value="ECO:0007669"/>
    <property type="project" value="InterPro"/>
</dbReference>
<evidence type="ECO:0000256" key="1">
    <source>
        <dbReference type="ARBA" id="ARBA00004229"/>
    </source>
</evidence>
<proteinExistence type="predicted"/>
<evidence type="ECO:0000256" key="5">
    <source>
        <dbReference type="PIRSR" id="PIRSR601344-1"/>
    </source>
</evidence>
<reference evidence="6" key="1">
    <citation type="submission" date="2014-11" db="EMBL/GenBank/DDBJ databases">
        <authorList>
            <person name="Otto D Thomas"/>
            <person name="Naeem Raeece"/>
        </authorList>
    </citation>
    <scope>NUCLEOTIDE SEQUENCE</scope>
</reference>
<evidence type="ECO:0000256" key="2">
    <source>
        <dbReference type="ARBA" id="ARBA00022528"/>
    </source>
</evidence>
<dbReference type="Gene3D" id="1.10.3460.10">
    <property type="entry name" value="Chlorophyll a/b binding protein domain"/>
    <property type="match status" value="1"/>
</dbReference>
<feature type="binding site" evidence="5">
    <location>
        <position position="239"/>
    </location>
    <ligand>
        <name>chlorophyll a</name>
        <dbReference type="ChEBI" id="CHEBI:58416"/>
        <label>1</label>
    </ligand>
</feature>
<feature type="binding site" evidence="5">
    <location>
        <position position="87"/>
    </location>
    <ligand>
        <name>chlorophyll a</name>
        <dbReference type="ChEBI" id="CHEBI:58416"/>
        <label>1</label>
    </ligand>
</feature>
<evidence type="ECO:0000256" key="3">
    <source>
        <dbReference type="ARBA" id="ARBA00022531"/>
    </source>
</evidence>
<dbReference type="VEuPathDB" id="CryptoDB:Cvel_13255"/>
<keyword evidence="5" id="KW-0148">Chlorophyll</keyword>
<comment type="subcellular location">
    <subcellularLocation>
        <location evidence="1">Plastid</location>
        <location evidence="1">Chloroplast</location>
    </subcellularLocation>
</comment>
<gene>
    <name evidence="6" type="ORF">Cvel_13255</name>
</gene>
<evidence type="ECO:0000313" key="6">
    <source>
        <dbReference type="EMBL" id="CEM55035.1"/>
    </source>
</evidence>
<feature type="binding site" description="axial binding residue" evidence="5">
    <location>
        <position position="105"/>
    </location>
    <ligand>
        <name>chlorophyll a</name>
        <dbReference type="ChEBI" id="CHEBI:58416"/>
        <label>2</label>
    </ligand>
    <ligandPart>
        <name>Mg</name>
        <dbReference type="ChEBI" id="CHEBI:25107"/>
    </ligandPart>
</feature>
<dbReference type="Pfam" id="PF00504">
    <property type="entry name" value="Chloroa_b-bind"/>
    <property type="match status" value="1"/>
</dbReference>
<keyword evidence="5" id="KW-0157">Chromophore</keyword>
<feature type="binding site" evidence="5">
    <location>
        <position position="237"/>
    </location>
    <ligand>
        <name>chlorophyll a</name>
        <dbReference type="ChEBI" id="CHEBI:58416"/>
        <label>1</label>
    </ligand>
</feature>
<dbReference type="AlphaFoldDB" id="A0A0G4ID45"/>
<dbReference type="GO" id="GO:0009507">
    <property type="term" value="C:chloroplast"/>
    <property type="evidence" value="ECO:0007669"/>
    <property type="project" value="UniProtKB-SubCell"/>
</dbReference>
<dbReference type="PhylomeDB" id="A0A0G4ID45"/>
<sequence>MVSLTRAGLAVGCVAVATVSAGRPAFLSSAPLQAMRARENHTARDGKIQLTPEDAGVVRKHGITVAPGFPLIGDSEPFGFFDPLGLSAGKNPEQVAKLREAELKHCRIAMLAVLGWFSVVNNFYFFYGGELGTDPIEAWQKVNLAGKAQILLFIGLLEWFTIAIKEYQKTTPGRLCIPGDYFGAYGWLVDETQTRYGENLDSFNKYDWEVEEFGRGNALQFLTVDEWVDYQTQELNNGRLAMVAIAGLFIQDVLFKQPGDLIFKPYFDTTVQFFNDLISDTHTAEGMINAGLL</sequence>
<dbReference type="InterPro" id="IPR022796">
    <property type="entry name" value="Chloroa_b-bind"/>
</dbReference>